<dbReference type="OrthoDB" id="1918685at2759"/>
<accession>A0A2P5HU53</accession>
<keyword evidence="3" id="KW-1185">Reference proteome</keyword>
<evidence type="ECO:0000313" key="2">
    <source>
        <dbReference type="EMBL" id="POS73783.1"/>
    </source>
</evidence>
<evidence type="ECO:0000256" key="1">
    <source>
        <dbReference type="SAM" id="MobiDB-lite"/>
    </source>
</evidence>
<feature type="compositionally biased region" description="Polar residues" evidence="1">
    <location>
        <begin position="238"/>
        <end position="247"/>
    </location>
</feature>
<dbReference type="InParanoid" id="A0A2P5HU53"/>
<sequence length="391" mass="43078">MPASEVTPEAAVVAAEPTEPFEPRLVISEILRTRHCVPDSIFLVEGIEAHIAVSKRYRTVRLLLGDGELCIQALLRSEMHRFVDIGRFFVGCYVRLSSFHVQSVAVKSDGDQDSDGAVEMVYLVVKDMTTVGWNAAYMQMAETIGQEKSHASMSPQAEEVRIAPGRPNRSIAATTRPLIDAPEPDAPGLQTAHHPEPAYSSTANQAAEGSDSAEEDAFESRQISEQSIKQRRQEAELKQQQQPSNGLSWAPSTLSKPLKLTPLKAIPHLPYKQNWAVNVIAVVTWLSDVEPALLPGYVGKQRTARLADSSTEKQVLLTVFLDPDGFTPAVGSVVLLLGVKNHRFDGGSLKKYGNERPRPGTNWWFEDPADVEWCDVEGLKAWWKGQQADTS</sequence>
<reference evidence="2" key="1">
    <citation type="submission" date="2017-09" db="EMBL/GenBank/DDBJ databases">
        <title>Polyketide synthases of a Diaporthe helianthi virulent isolate.</title>
        <authorList>
            <person name="Baroncelli R."/>
        </authorList>
    </citation>
    <scope>NUCLEOTIDE SEQUENCE [LARGE SCALE GENOMIC DNA]</scope>
    <source>
        <strain evidence="2">7/96</strain>
    </source>
</reference>
<proteinExistence type="predicted"/>
<dbReference type="AlphaFoldDB" id="A0A2P5HU53"/>
<evidence type="ECO:0008006" key="4">
    <source>
        <dbReference type="Google" id="ProtNLM"/>
    </source>
</evidence>
<dbReference type="STRING" id="158607.A0A2P5HU53"/>
<organism evidence="2 3">
    <name type="scientific">Diaporthe helianthi</name>
    <dbReference type="NCBI Taxonomy" id="158607"/>
    <lineage>
        <taxon>Eukaryota</taxon>
        <taxon>Fungi</taxon>
        <taxon>Dikarya</taxon>
        <taxon>Ascomycota</taxon>
        <taxon>Pezizomycotina</taxon>
        <taxon>Sordariomycetes</taxon>
        <taxon>Sordariomycetidae</taxon>
        <taxon>Diaporthales</taxon>
        <taxon>Diaporthaceae</taxon>
        <taxon>Diaporthe</taxon>
    </lineage>
</organism>
<gene>
    <name evidence="2" type="ORF">DHEL01_v207818</name>
</gene>
<feature type="region of interest" description="Disordered" evidence="1">
    <location>
        <begin position="148"/>
        <end position="252"/>
    </location>
</feature>
<dbReference type="Proteomes" id="UP000094444">
    <property type="component" value="Unassembled WGS sequence"/>
</dbReference>
<name>A0A2P5HU53_DIAHE</name>
<evidence type="ECO:0000313" key="3">
    <source>
        <dbReference type="Proteomes" id="UP000094444"/>
    </source>
</evidence>
<dbReference type="EMBL" id="MAVT02000734">
    <property type="protein sequence ID" value="POS73783.1"/>
    <property type="molecule type" value="Genomic_DNA"/>
</dbReference>
<comment type="caution">
    <text evidence="2">The sequence shown here is derived from an EMBL/GenBank/DDBJ whole genome shotgun (WGS) entry which is preliminary data.</text>
</comment>
<protein>
    <recommendedName>
        <fullName evidence="4">Cyclin-like F-box</fullName>
    </recommendedName>
</protein>